<evidence type="ECO:0000313" key="1">
    <source>
        <dbReference type="EMBL" id="UWZ39776.1"/>
    </source>
</evidence>
<dbReference type="EMBL" id="CP073721">
    <property type="protein sequence ID" value="UWZ39776.1"/>
    <property type="molecule type" value="Genomic_DNA"/>
</dbReference>
<dbReference type="Proteomes" id="UP001058271">
    <property type="component" value="Chromosome"/>
</dbReference>
<proteinExistence type="predicted"/>
<organism evidence="1 2">
    <name type="scientific">Dactylosporangium roseum</name>
    <dbReference type="NCBI Taxonomy" id="47989"/>
    <lineage>
        <taxon>Bacteria</taxon>
        <taxon>Bacillati</taxon>
        <taxon>Actinomycetota</taxon>
        <taxon>Actinomycetes</taxon>
        <taxon>Micromonosporales</taxon>
        <taxon>Micromonosporaceae</taxon>
        <taxon>Dactylosporangium</taxon>
    </lineage>
</organism>
<protein>
    <submittedName>
        <fullName evidence="1">Uncharacterized protein</fullName>
    </submittedName>
</protein>
<keyword evidence="2" id="KW-1185">Reference proteome</keyword>
<evidence type="ECO:0000313" key="2">
    <source>
        <dbReference type="Proteomes" id="UP001058271"/>
    </source>
</evidence>
<gene>
    <name evidence="1" type="ORF">Drose_17055</name>
</gene>
<sequence>MKQRSRQRRSVAELKLHASAYLNAYTDPAGCFAFTTYDQAAIHDGPITAADILMANLLSLRLGWSDVTPLFSAAESRFSVLRQALDDALDEVRHLPGLEDCDDVQIAMPALDNANQTARAMQPYNPKRHRTWTEVTVSKVLHRLAPVVPIIDSSVKAFYATAVPGRVRQRMRDDLCANRDWMIELAKSHPVREHPMPLTRVADILIWMDSRASPAAIARA</sequence>
<accession>A0ABY5ZCM1</accession>
<reference evidence="1" key="1">
    <citation type="submission" date="2021-04" db="EMBL/GenBank/DDBJ databases">
        <title>Biosynthetic gene clusters of Dactylosporangioum roseum.</title>
        <authorList>
            <person name="Hartkoorn R.C."/>
            <person name="Beaudoing E."/>
            <person name="Hot D."/>
            <person name="Moureu S."/>
        </authorList>
    </citation>
    <scope>NUCLEOTIDE SEQUENCE</scope>
    <source>
        <strain evidence="1">NRRL B-16295</strain>
    </source>
</reference>
<name>A0ABY5ZCM1_9ACTN</name>
<dbReference type="RefSeq" id="WP_260729204.1">
    <property type="nucleotide sequence ID" value="NZ_BAAABS010000075.1"/>
</dbReference>